<evidence type="ECO:0000313" key="1">
    <source>
        <dbReference type="EMBL" id="GES85537.1"/>
    </source>
</evidence>
<sequence length="145" mass="16600">MELKELFEEYFKDELNHKNFKSSNIHIIVTTSTTNKAHPHYNAVRNLRIPSNLKHKQRPFLLMNDLPTTNGDNGLTNTTDLKELSDIKEIMIILGTSGSGKTRTLIELLCKKYGFYFTGLTKGNPDSDDRSMMIDHLLPRFISSL</sequence>
<dbReference type="EMBL" id="BLAL01000156">
    <property type="protein sequence ID" value="GES85537.1"/>
    <property type="molecule type" value="Genomic_DNA"/>
</dbReference>
<dbReference type="Proteomes" id="UP000615446">
    <property type="component" value="Unassembled WGS sequence"/>
</dbReference>
<protein>
    <submittedName>
        <fullName evidence="1">Uncharacterized protein</fullName>
    </submittedName>
</protein>
<name>A0A8H3QNE4_9GLOM</name>
<evidence type="ECO:0000313" key="2">
    <source>
        <dbReference type="Proteomes" id="UP000615446"/>
    </source>
</evidence>
<reference evidence="1" key="1">
    <citation type="submission" date="2019-10" db="EMBL/GenBank/DDBJ databases">
        <title>Conservation and host-specific expression of non-tandemly repeated heterogenous ribosome RNA gene in arbuscular mycorrhizal fungi.</title>
        <authorList>
            <person name="Maeda T."/>
            <person name="Kobayashi Y."/>
            <person name="Nakagawa T."/>
            <person name="Ezawa T."/>
            <person name="Yamaguchi K."/>
            <person name="Bino T."/>
            <person name="Nishimoto Y."/>
            <person name="Shigenobu S."/>
            <person name="Kawaguchi M."/>
        </authorList>
    </citation>
    <scope>NUCLEOTIDE SEQUENCE</scope>
    <source>
        <strain evidence="1">HR1</strain>
    </source>
</reference>
<dbReference type="AlphaFoldDB" id="A0A8H3QNE4"/>
<dbReference type="OrthoDB" id="2364134at2759"/>
<gene>
    <name evidence="1" type="ORF">RCL2_001264200</name>
</gene>
<organism evidence="1 2">
    <name type="scientific">Rhizophagus clarus</name>
    <dbReference type="NCBI Taxonomy" id="94130"/>
    <lineage>
        <taxon>Eukaryota</taxon>
        <taxon>Fungi</taxon>
        <taxon>Fungi incertae sedis</taxon>
        <taxon>Mucoromycota</taxon>
        <taxon>Glomeromycotina</taxon>
        <taxon>Glomeromycetes</taxon>
        <taxon>Glomerales</taxon>
        <taxon>Glomeraceae</taxon>
        <taxon>Rhizophagus</taxon>
    </lineage>
</organism>
<proteinExistence type="predicted"/>
<accession>A0A8H3QNE4</accession>
<comment type="caution">
    <text evidence="1">The sequence shown here is derived from an EMBL/GenBank/DDBJ whole genome shotgun (WGS) entry which is preliminary data.</text>
</comment>